<keyword evidence="17" id="KW-1185">Reference proteome</keyword>
<comment type="catalytic activity">
    <reaction evidence="7">
        <text>N(1)-methylpseudouridine(1191) in yeast 18S rRNA + S-adenosyl-L-methionine = N(1)-methyl-N(3)-[(3S)-3-amino-3-carboxypropyl]pseudouridine(1191) in yeast 18S rRNA + S-methyl-5'-thioadenosine + H(+)</text>
        <dbReference type="Rhea" id="RHEA:63300"/>
        <dbReference type="Rhea" id="RHEA-COMP:13852"/>
        <dbReference type="Rhea" id="RHEA-COMP:16309"/>
        <dbReference type="ChEBI" id="CHEBI:15378"/>
        <dbReference type="ChEBI" id="CHEBI:17509"/>
        <dbReference type="ChEBI" id="CHEBI:59789"/>
        <dbReference type="ChEBI" id="CHEBI:74890"/>
        <dbReference type="ChEBI" id="CHEBI:146234"/>
    </reaction>
</comment>
<dbReference type="GO" id="GO:1904047">
    <property type="term" value="F:S-adenosyl-L-methionine binding"/>
    <property type="evidence" value="ECO:0007669"/>
    <property type="project" value="UniProtKB-UniRule"/>
</dbReference>
<keyword evidence="7" id="KW-0949">S-adenosyl-L-methionine</keyword>
<feature type="domain" description="CSC1/OSCA1-like cytosolic" evidence="15">
    <location>
        <begin position="543"/>
        <end position="753"/>
    </location>
</feature>
<comment type="function">
    <text evidence="7">Aminocarboxypropyltransferase that catalyzes the aminocarboxypropyl transfer on pseudouridine at position 1191 (Psi1191) in 18S rRNA. It constitutes the last step in biosynthesis of the hypermodified N1-methyl-N3-(3-amino-3-carboxypropyl) pseudouridine (m1acp3-Psi) conserved in eukaryotic 18S rRNA.</text>
</comment>
<feature type="transmembrane region" description="Helical" evidence="9">
    <location>
        <begin position="1017"/>
        <end position="1043"/>
    </location>
</feature>
<comment type="similarity">
    <text evidence="7">Belongs to the TDD superfamily. TSR3 family.</text>
</comment>
<evidence type="ECO:0000259" key="15">
    <source>
        <dbReference type="Pfam" id="PF14703"/>
    </source>
</evidence>
<dbReference type="InParanoid" id="G7E8Q5"/>
<feature type="transmembrane region" description="Helical" evidence="9">
    <location>
        <begin position="767"/>
        <end position="791"/>
    </location>
</feature>
<dbReference type="Pfam" id="PF12621">
    <property type="entry name" value="PHM7_ext"/>
    <property type="match status" value="1"/>
</dbReference>
<dbReference type="GO" id="GO:0005737">
    <property type="term" value="C:cytoplasm"/>
    <property type="evidence" value="ECO:0007669"/>
    <property type="project" value="UniProtKB-SubCell"/>
</dbReference>
<keyword evidence="7" id="KW-0539">Nucleus</keyword>
<feature type="transmembrane region" description="Helical" evidence="9">
    <location>
        <begin position="861"/>
        <end position="885"/>
    </location>
</feature>
<dbReference type="EMBL" id="BABT02000220">
    <property type="protein sequence ID" value="GAA99523.1"/>
    <property type="molecule type" value="Genomic_DNA"/>
</dbReference>
<comment type="caution">
    <text evidence="16">The sequence shown here is derived from an EMBL/GenBank/DDBJ whole genome shotgun (WGS) entry which is preliminary data.</text>
</comment>
<feature type="domain" description="CSC1/OSCA1-like N-terminal transmembrane" evidence="14">
    <location>
        <begin position="370"/>
        <end position="520"/>
    </location>
</feature>
<dbReference type="InterPro" id="IPR045122">
    <property type="entry name" value="Csc1-like"/>
</dbReference>
<dbReference type="eggNOG" id="KOG3154">
    <property type="taxonomic scope" value="Eukaryota"/>
</dbReference>
<evidence type="ECO:0000256" key="3">
    <source>
        <dbReference type="ARBA" id="ARBA00022448"/>
    </source>
</evidence>
<dbReference type="FunCoup" id="G7E8Q5">
    <property type="interactions" value="38"/>
</dbReference>
<dbReference type="PANTHER" id="PTHR13018:SF143">
    <property type="entry name" value="CSC1_OSCA1-LIKE 7TM REGION DOMAIN-CONTAINING PROTEIN"/>
    <property type="match status" value="1"/>
</dbReference>
<feature type="compositionally biased region" description="Polar residues" evidence="8">
    <location>
        <begin position="633"/>
        <end position="643"/>
    </location>
</feature>
<keyword evidence="3" id="KW-0813">Transport</keyword>
<dbReference type="HAMAP" id="MF_01116">
    <property type="entry name" value="TSR3"/>
    <property type="match status" value="1"/>
</dbReference>
<evidence type="ECO:0000256" key="1">
    <source>
        <dbReference type="ARBA" id="ARBA00004141"/>
    </source>
</evidence>
<dbReference type="InterPro" id="IPR022257">
    <property type="entry name" value="PHM7_ext"/>
</dbReference>
<feature type="domain" description="CSC1/OSCA1-like 7TM region" evidence="10">
    <location>
        <begin position="767"/>
        <end position="1039"/>
    </location>
</feature>
<reference evidence="16 17" key="1">
    <citation type="journal article" date="2011" name="J. Gen. Appl. Microbiol.">
        <title>Draft genome sequencing of the enigmatic basidiomycete Mixia osmundae.</title>
        <authorList>
            <person name="Nishida H."/>
            <person name="Nagatsuka Y."/>
            <person name="Sugiyama J."/>
        </authorList>
    </citation>
    <scope>NUCLEOTIDE SEQUENCE [LARGE SCALE GENOMIC DNA]</scope>
    <source>
        <strain evidence="17">CBS 9802 / IAM 14324 / JCM 22182 / KY 12970</strain>
    </source>
</reference>
<dbReference type="NCBIfam" id="NF002621">
    <property type="entry name" value="PRK02287.1"/>
    <property type="match status" value="1"/>
</dbReference>
<feature type="region of interest" description="Disordered" evidence="8">
    <location>
        <begin position="1"/>
        <end position="68"/>
    </location>
</feature>
<dbReference type="Pfam" id="PF04068">
    <property type="entry name" value="Fer4_RLI"/>
    <property type="match status" value="1"/>
</dbReference>
<feature type="compositionally biased region" description="Basic and acidic residues" evidence="8">
    <location>
        <begin position="293"/>
        <end position="309"/>
    </location>
</feature>
<feature type="region of interest" description="Disordered" evidence="8">
    <location>
        <begin position="1203"/>
        <end position="1239"/>
    </location>
</feature>
<dbReference type="InterPro" id="IPR027815">
    <property type="entry name" value="CSC1/OSCA1-like_cyt"/>
</dbReference>
<feature type="compositionally biased region" description="Polar residues" evidence="8">
    <location>
        <begin position="1102"/>
        <end position="1133"/>
    </location>
</feature>
<dbReference type="GO" id="GO:0106388">
    <property type="term" value="F:rRNA small subunit aminocarboxypropyltransferase activity"/>
    <property type="evidence" value="ECO:0007669"/>
    <property type="project" value="UniProtKB-EC"/>
</dbReference>
<comment type="subcellular location">
    <subcellularLocation>
        <location evidence="7">Cytoplasm</location>
    </subcellularLocation>
    <subcellularLocation>
        <location evidence="7">Nucleus</location>
    </subcellularLocation>
    <subcellularLocation>
        <location evidence="1">Membrane</location>
        <topology evidence="1">Multi-pass membrane protein</topology>
    </subcellularLocation>
</comment>
<keyword evidence="7" id="KW-0698">rRNA processing</keyword>
<dbReference type="GO" id="GO:0000455">
    <property type="term" value="P:enzyme-directed rRNA pseudouridine synthesis"/>
    <property type="evidence" value="ECO:0007669"/>
    <property type="project" value="UniProtKB-UniRule"/>
</dbReference>
<feature type="binding site" evidence="7">
    <location>
        <position position="142"/>
    </location>
    <ligand>
        <name>S-adenosyl-L-methionine</name>
        <dbReference type="ChEBI" id="CHEBI:59789"/>
    </ligand>
</feature>
<comment type="similarity">
    <text evidence="2">Belongs to the CSC1 (TC 1.A.17) family.</text>
</comment>
<dbReference type="Pfam" id="PF13967">
    <property type="entry name" value="RSN1_TM"/>
    <property type="match status" value="1"/>
</dbReference>
<dbReference type="PANTHER" id="PTHR13018">
    <property type="entry name" value="PROBABLE MEMBRANE PROTEIN DUF221-RELATED"/>
    <property type="match status" value="1"/>
</dbReference>
<evidence type="ECO:0000256" key="4">
    <source>
        <dbReference type="ARBA" id="ARBA00022692"/>
    </source>
</evidence>
<feature type="transmembrane region" description="Helical" evidence="9">
    <location>
        <begin position="374"/>
        <end position="395"/>
    </location>
</feature>
<evidence type="ECO:0000313" key="17">
    <source>
        <dbReference type="Proteomes" id="UP000009131"/>
    </source>
</evidence>
<comment type="caution">
    <text evidence="7">Lacks conserved residue(s) required for the propagation of feature annotation.</text>
</comment>
<name>G7E8Q5_MIXOS</name>
<evidence type="ECO:0000259" key="11">
    <source>
        <dbReference type="Pfam" id="PF04034"/>
    </source>
</evidence>
<evidence type="ECO:0000259" key="13">
    <source>
        <dbReference type="Pfam" id="PF12621"/>
    </source>
</evidence>
<gene>
    <name evidence="16" type="primary">Mo06224</name>
    <name evidence="7" type="synonym">TSR3</name>
    <name evidence="16" type="ORF">E5Q_06224</name>
</gene>
<keyword evidence="7" id="KW-0963">Cytoplasm</keyword>
<accession>G7E8Q5</accession>
<dbReference type="STRING" id="764103.G7E8Q5"/>
<evidence type="ECO:0000256" key="9">
    <source>
        <dbReference type="SAM" id="Phobius"/>
    </source>
</evidence>
<keyword evidence="7" id="KW-0808">Transferase</keyword>
<dbReference type="Pfam" id="PF04034">
    <property type="entry name" value="Ribo_biogen_C"/>
    <property type="match status" value="1"/>
</dbReference>
<feature type="domain" description="10TM putative phosphate transporter extracellular tail" evidence="13">
    <location>
        <begin position="1153"/>
        <end position="1219"/>
    </location>
</feature>
<keyword evidence="6 9" id="KW-0472">Membrane</keyword>
<feature type="binding site" evidence="7">
    <location>
        <position position="165"/>
    </location>
    <ligand>
        <name>S-adenosyl-L-methionine</name>
        <dbReference type="ChEBI" id="CHEBI:59789"/>
    </ligand>
</feature>
<feature type="region of interest" description="Disordered" evidence="8">
    <location>
        <begin position="277"/>
        <end position="330"/>
    </location>
</feature>
<protein>
    <recommendedName>
        <fullName evidence="7">18S rRNA aminocarboxypropyltransferase</fullName>
        <ecNumber evidence="7">2.5.1.157</ecNumber>
    </recommendedName>
</protein>
<evidence type="ECO:0000313" key="16">
    <source>
        <dbReference type="EMBL" id="GAA99523.1"/>
    </source>
</evidence>
<dbReference type="InterPro" id="IPR022968">
    <property type="entry name" value="Tsr3-like"/>
</dbReference>
<keyword evidence="7" id="KW-0690">Ribosome biogenesis</keyword>
<reference evidence="16 17" key="2">
    <citation type="journal article" date="2012" name="Open Biol.">
        <title>Characteristics of nucleosomes and linker DNA regions on the genome of the basidiomycete Mixia osmundae revealed by mono- and dinucleosome mapping.</title>
        <authorList>
            <person name="Nishida H."/>
            <person name="Kondo S."/>
            <person name="Matsumoto T."/>
            <person name="Suzuki Y."/>
            <person name="Yoshikawa H."/>
            <person name="Taylor T.D."/>
            <person name="Sugiyama J."/>
        </authorList>
    </citation>
    <scope>NUCLEOTIDE SEQUENCE [LARGE SCALE GENOMIC DNA]</scope>
    <source>
        <strain evidence="17">CBS 9802 / IAM 14324 / JCM 22182 / KY 12970</strain>
    </source>
</reference>
<feature type="domain" description="16S/18S rRNA aminocarboxypropyltransferase Tsr3 C-terminal" evidence="11">
    <location>
        <begin position="116"/>
        <end position="241"/>
    </location>
</feature>
<dbReference type="OrthoDB" id="1076608at2759"/>
<feature type="compositionally biased region" description="Basic and acidic residues" evidence="8">
    <location>
        <begin position="1228"/>
        <end position="1239"/>
    </location>
</feature>
<feature type="transmembrane region" description="Helical" evidence="9">
    <location>
        <begin position="1055"/>
        <end position="1077"/>
    </location>
</feature>
<dbReference type="EC" id="2.5.1.157" evidence="7"/>
<evidence type="ECO:0000256" key="8">
    <source>
        <dbReference type="SAM" id="MobiDB-lite"/>
    </source>
</evidence>
<feature type="domain" description="RNase L inhibitor RLI-like possible metal-binding" evidence="12">
    <location>
        <begin position="79"/>
        <end position="112"/>
    </location>
</feature>
<dbReference type="OMA" id="MQNWLVY"/>
<evidence type="ECO:0000259" key="14">
    <source>
        <dbReference type="Pfam" id="PF13967"/>
    </source>
</evidence>
<feature type="binding site" evidence="7">
    <location>
        <position position="94"/>
    </location>
    <ligand>
        <name>S-adenosyl-L-methionine</name>
        <dbReference type="ChEBI" id="CHEBI:59789"/>
    </ligand>
</feature>
<dbReference type="AlphaFoldDB" id="G7E8Q5"/>
<dbReference type="InterPro" id="IPR007209">
    <property type="entry name" value="RNaseL-inhib-like_metal-bd_dom"/>
</dbReference>
<dbReference type="GO" id="GO:0005886">
    <property type="term" value="C:plasma membrane"/>
    <property type="evidence" value="ECO:0007669"/>
    <property type="project" value="TreeGrafter"/>
</dbReference>
<feature type="transmembrane region" description="Helical" evidence="9">
    <location>
        <begin position="499"/>
        <end position="517"/>
    </location>
</feature>
<feature type="compositionally biased region" description="Basic and acidic residues" evidence="8">
    <location>
        <begin position="1138"/>
        <end position="1164"/>
    </location>
</feature>
<feature type="compositionally biased region" description="Polar residues" evidence="8">
    <location>
        <begin position="49"/>
        <end position="58"/>
    </location>
</feature>
<dbReference type="Pfam" id="PF14703">
    <property type="entry name" value="PHM7_cyt"/>
    <property type="match status" value="1"/>
</dbReference>
<evidence type="ECO:0000256" key="2">
    <source>
        <dbReference type="ARBA" id="ARBA00007779"/>
    </source>
</evidence>
<feature type="transmembrane region" description="Helical" evidence="9">
    <location>
        <begin position="905"/>
        <end position="934"/>
    </location>
</feature>
<dbReference type="Proteomes" id="UP000009131">
    <property type="component" value="Unassembled WGS sequence"/>
</dbReference>
<evidence type="ECO:0000259" key="12">
    <source>
        <dbReference type="Pfam" id="PF04068"/>
    </source>
</evidence>
<keyword evidence="5 9" id="KW-1133">Transmembrane helix</keyword>
<dbReference type="GO" id="GO:0005227">
    <property type="term" value="F:calcium-activated cation channel activity"/>
    <property type="evidence" value="ECO:0007669"/>
    <property type="project" value="InterPro"/>
</dbReference>
<dbReference type="InterPro" id="IPR003864">
    <property type="entry name" value="CSC1/OSCA1-like_7TM"/>
</dbReference>
<dbReference type="Pfam" id="PF02714">
    <property type="entry name" value="RSN1_7TM"/>
    <property type="match status" value="1"/>
</dbReference>
<evidence type="ECO:0000256" key="5">
    <source>
        <dbReference type="ARBA" id="ARBA00022989"/>
    </source>
</evidence>
<dbReference type="GO" id="GO:0005634">
    <property type="term" value="C:nucleus"/>
    <property type="evidence" value="ECO:0007669"/>
    <property type="project" value="UniProtKB-SubCell"/>
</dbReference>
<dbReference type="InterPro" id="IPR007177">
    <property type="entry name" value="Tsr3_C"/>
</dbReference>
<dbReference type="HOGENOM" id="CLU_002458_2_0_1"/>
<comment type="catalytic activity">
    <reaction evidence="7">
        <text>an N(1)-methylpseudouridine in rRNA + S-adenosyl-L-methionine = N(1)-methyl-N(3)-[(3S)-3-amino-3-carboxypropyl]pseudouridine in rRNA + S-methyl-5'-thioadenosine + H(+)</text>
        <dbReference type="Rhea" id="RHEA:63296"/>
        <dbReference type="Rhea" id="RHEA-COMP:11634"/>
        <dbReference type="Rhea" id="RHEA-COMP:16310"/>
        <dbReference type="ChEBI" id="CHEBI:15378"/>
        <dbReference type="ChEBI" id="CHEBI:17509"/>
        <dbReference type="ChEBI" id="CHEBI:59789"/>
        <dbReference type="ChEBI" id="CHEBI:74890"/>
        <dbReference type="ChEBI" id="CHEBI:146234"/>
        <dbReference type="EC" id="2.5.1.157"/>
    </reaction>
</comment>
<keyword evidence="4 9" id="KW-0812">Transmembrane</keyword>
<sequence length="1239" mass="137436">MPSHHRGKGTAAKPHRVARQSKGKERDRTSYNTDSQGSLLPQRDDQDGTTHSLETRPNSCKGIAGEEEDDHAIRRPAFPIAMWDFDHCDPRKCSGKKLARLGLMRELRLGQRFHGIVMSPKGTRPVSPADRDIVIESGVAVVECSWARLDEIPFGKIRSPHERLLPYLIAANPVNYGKPFKLTCLEAIAAALYIVDCVDEAELLLSKFSWGHSFFEINGPLLLRYKTCRSADEISAMQENITSEIEAEAAQRKSENGQVGLEDDLLVANPNHAASAWRPHRELDLDSSDSDQSDSREEPQSMEQLHPEETVDTLGNTRRASKGPGDSGWAPHHSVTLTLTVITLSKTSRPVYIGKMSADGANVNKSTQTFTTALVLNAAVAAVEIGIFAVIHARFKKIYRPRTYLPLPSKRTTTTLADSPIGWIMAVIKADPKQIIHHNGLDAYMFVRFLRMMLWIFVPAWILTWVILLPVNAANSGGTQQGINKLTFGNIGLGAQNRYAAHLIILYIITFWIFYLIKQELAAFIPLRQEFLTSADHKRLAMSRTVLLTGIPNEMLTVEKLTQVCSYLPGGVKQIWINRDLKELPDFYDRRQKACQKLEAAETKLCKLAVQNKTKQEKKAAKAAKKSGEPAPSNGSESHPMTNMNADVEADASMAAKYVEQKQRPTCRPNSKIPCFGEKKDTIEWAREEIELCERELSERRPHWDDFTPKSSAFIQFNSQMAAHFFAQCLAHELPLRMAGRHIEVDREDVIWSTLNMNPYEQKIRYVLSWTMTIGLIILWAIPVAFVSAISNVSQLCQKASWLSWLCSLPVPINGIIQGILPPVALAVLFMLLPIVLRFFAIFEGIPLHSLVEVSLMKRYFMFLVIHGFLVVTVASGLINALPSLGSNPGGVVSLLANKLPGASVFFLTYIVTTTLSGAAGALLQIVPLILYYVKVKFLASTPRSVYGLQYSMGSVQFGTLWPNQSLLMVIALAYSIIAPLVNGFISLGFAFTWFVFKYLFIWVYDMPNHMETGGRYFPLAIHHIFVGLYIEELCLTGLWFLARNDTGGVSAIPEAIFAIILIVITVLYHTILFSGYGPLINYLPLSLGGSIEETEKLIASETQQGYSSDTSGKATDSKPSAFSNVNGDNKTTPLHAGAEKRNGSIKADSYKSDADEETTRAFDHPAAWVRQTPLWIPNDTLGIGKAEIAAANKLGIAASSEGATMDANGKCHVSRSPPGETWEEVEEQKQPEKVPNRS</sequence>
<feature type="transmembrane region" description="Helical" evidence="9">
    <location>
        <begin position="811"/>
        <end position="840"/>
    </location>
</feature>
<feature type="compositionally biased region" description="Polar residues" evidence="8">
    <location>
        <begin position="30"/>
        <end position="39"/>
    </location>
</feature>
<evidence type="ECO:0000256" key="7">
    <source>
        <dbReference type="HAMAP-Rule" id="MF_03146"/>
    </source>
</evidence>
<feature type="compositionally biased region" description="Basic residues" evidence="8">
    <location>
        <begin position="1"/>
        <end position="21"/>
    </location>
</feature>
<evidence type="ECO:0000259" key="10">
    <source>
        <dbReference type="Pfam" id="PF02714"/>
    </source>
</evidence>
<feature type="region of interest" description="Disordered" evidence="8">
    <location>
        <begin position="1102"/>
        <end position="1165"/>
    </location>
</feature>
<dbReference type="InterPro" id="IPR032880">
    <property type="entry name" value="CSC1/OSCA1-like_N"/>
</dbReference>
<feature type="region of interest" description="Disordered" evidence="8">
    <location>
        <begin position="617"/>
        <end position="643"/>
    </location>
</feature>
<dbReference type="RefSeq" id="XP_014568751.1">
    <property type="nucleotide sequence ID" value="XM_014713265.1"/>
</dbReference>
<feature type="transmembrane region" description="Helical" evidence="9">
    <location>
        <begin position="984"/>
        <end position="1005"/>
    </location>
</feature>
<evidence type="ECO:0000256" key="6">
    <source>
        <dbReference type="ARBA" id="ARBA00023136"/>
    </source>
</evidence>
<dbReference type="eggNOG" id="KOG1134">
    <property type="taxonomic scope" value="Eukaryota"/>
</dbReference>
<organism evidence="16 17">
    <name type="scientific">Mixia osmundae (strain CBS 9802 / IAM 14324 / JCM 22182 / KY 12970)</name>
    <dbReference type="NCBI Taxonomy" id="764103"/>
    <lineage>
        <taxon>Eukaryota</taxon>
        <taxon>Fungi</taxon>
        <taxon>Dikarya</taxon>
        <taxon>Basidiomycota</taxon>
        <taxon>Pucciniomycotina</taxon>
        <taxon>Mixiomycetes</taxon>
        <taxon>Mixiales</taxon>
        <taxon>Mixiaceae</taxon>
        <taxon>Mixia</taxon>
    </lineage>
</organism>
<feature type="transmembrane region" description="Helical" evidence="9">
    <location>
        <begin position="452"/>
        <end position="471"/>
    </location>
</feature>
<proteinExistence type="inferred from homology"/>